<dbReference type="InterPro" id="IPR036520">
    <property type="entry name" value="UPF0759_sf"/>
</dbReference>
<dbReference type="AlphaFoldDB" id="A0A840HVF6"/>
<dbReference type="InterPro" id="IPR002763">
    <property type="entry name" value="DUF72"/>
</dbReference>
<proteinExistence type="predicted"/>
<gene>
    <name evidence="1" type="ORF">HNQ99_001817</name>
</gene>
<sequence>MIHIGCSGWNYRHWRRAFYPEGLPVKNWFAHYAEHFDTVEINASFYRLPKAETFEAWKRQAPEGFCYAVKAPRFITHMHKLKDEGALFLENVRHLGTRLGPILYQLPPRWKYDPNRLEAFLASRPKDLRHVFEFRDPSWITEEVLELLGSKGASFCTHDMPGQPTPRWATGPVAYIRFHGAGQKYGGDYSRKTLMSWRDWILEQSRQGRDVWAYFNNDIEARAIADAEELKELLAP</sequence>
<comment type="caution">
    <text evidence="1">The sequence shown here is derived from an EMBL/GenBank/DDBJ whole genome shotgun (WGS) entry which is preliminary data.</text>
</comment>
<keyword evidence="2" id="KW-1185">Reference proteome</keyword>
<dbReference type="Proteomes" id="UP000575068">
    <property type="component" value="Unassembled WGS sequence"/>
</dbReference>
<protein>
    <submittedName>
        <fullName evidence="1">Uncharacterized protein YecE (DUF72 family)</fullName>
    </submittedName>
</protein>
<dbReference type="Pfam" id="PF01904">
    <property type="entry name" value="DUF72"/>
    <property type="match status" value="1"/>
</dbReference>
<accession>A0A840HVF6</accession>
<organism evidence="1 2">
    <name type="scientific">Rhizorhapis suberifaciens</name>
    <name type="common">corky root of lettuce</name>
    <dbReference type="NCBI Taxonomy" id="13656"/>
    <lineage>
        <taxon>Bacteria</taxon>
        <taxon>Pseudomonadati</taxon>
        <taxon>Pseudomonadota</taxon>
        <taxon>Alphaproteobacteria</taxon>
        <taxon>Sphingomonadales</taxon>
        <taxon>Sphingomonadaceae</taxon>
        <taxon>Rhizorhapis</taxon>
    </lineage>
</organism>
<dbReference type="SUPFAM" id="SSF117396">
    <property type="entry name" value="TM1631-like"/>
    <property type="match status" value="1"/>
</dbReference>
<dbReference type="EMBL" id="JACHOV010000006">
    <property type="protein sequence ID" value="MBB4641508.1"/>
    <property type="molecule type" value="Genomic_DNA"/>
</dbReference>
<dbReference type="RefSeq" id="WP_184475321.1">
    <property type="nucleotide sequence ID" value="NZ_JACHOV010000006.1"/>
</dbReference>
<evidence type="ECO:0000313" key="1">
    <source>
        <dbReference type="EMBL" id="MBB4641508.1"/>
    </source>
</evidence>
<reference evidence="1 2" key="1">
    <citation type="submission" date="2020-08" db="EMBL/GenBank/DDBJ databases">
        <title>Genomic Encyclopedia of Type Strains, Phase IV (KMG-IV): sequencing the most valuable type-strain genomes for metagenomic binning, comparative biology and taxonomic classification.</title>
        <authorList>
            <person name="Goeker M."/>
        </authorList>
    </citation>
    <scope>NUCLEOTIDE SEQUENCE [LARGE SCALE GENOMIC DNA]</scope>
    <source>
        <strain evidence="1 2">DSM 7465</strain>
    </source>
</reference>
<dbReference type="PANTHER" id="PTHR30348:SF4">
    <property type="entry name" value="DUF72 DOMAIN-CONTAINING PROTEIN"/>
    <property type="match status" value="1"/>
</dbReference>
<dbReference type="Gene3D" id="3.20.20.410">
    <property type="entry name" value="Protein of unknown function UPF0759"/>
    <property type="match status" value="1"/>
</dbReference>
<dbReference type="PANTHER" id="PTHR30348">
    <property type="entry name" value="UNCHARACTERIZED PROTEIN YECE"/>
    <property type="match status" value="1"/>
</dbReference>
<evidence type="ECO:0000313" key="2">
    <source>
        <dbReference type="Proteomes" id="UP000575068"/>
    </source>
</evidence>
<name>A0A840HVF6_9SPHN</name>